<dbReference type="EMBL" id="CAFBOS010000003">
    <property type="protein sequence ID" value="CAB4976872.1"/>
    <property type="molecule type" value="Genomic_DNA"/>
</dbReference>
<evidence type="ECO:0000313" key="5">
    <source>
        <dbReference type="EMBL" id="CAB4976872.1"/>
    </source>
</evidence>
<dbReference type="PANTHER" id="PTHR43244">
    <property type="match status" value="1"/>
</dbReference>
<evidence type="ECO:0000313" key="4">
    <source>
        <dbReference type="EMBL" id="CAB4894685.1"/>
    </source>
</evidence>
<sequence>MTEPDTLAEPPPLGRFGLWTFALDRQPWSRAKEAAAEIEQMGWDAIWVPEATNRNALVNSTLLLGATDQLVVATGIAPIHNRDAVASANGQRTLDEAFPGRFLFGLGVSHQWLVEDVRGGHYTKPLATMRAYLEAMDAAPFSAYAPSTRGRRVIAALGPKMLELAGSHADGAHPYLTTPEHTASARSILGAKPILAPDQKLVIETDPAEARRVARMHLAGYLAQPNYQNSFLRQGFTRDDIDNGGSNRFIDAIVAWGTLEQVCARVRAHLDAGASHVAVQLLPSNMGDLPLAEYRLLADALLR</sequence>
<dbReference type="InterPro" id="IPR019922">
    <property type="entry name" value="Lucif-like_OxRdatse_MSMEG_4141"/>
</dbReference>
<dbReference type="CDD" id="cd01097">
    <property type="entry name" value="Tetrahydromethanopterin_reductase"/>
    <property type="match status" value="1"/>
</dbReference>
<dbReference type="AlphaFoldDB" id="A0A6J7MC37"/>
<accession>A0A6J7MC37</accession>
<feature type="domain" description="Luciferase-like" evidence="1">
    <location>
        <begin position="26"/>
        <end position="275"/>
    </location>
</feature>
<protein>
    <submittedName>
        <fullName evidence="5">Unannotated protein</fullName>
    </submittedName>
</protein>
<evidence type="ECO:0000313" key="3">
    <source>
        <dbReference type="EMBL" id="CAB4832452.1"/>
    </source>
</evidence>
<dbReference type="PANTHER" id="PTHR43244:SF2">
    <property type="entry name" value="CONSERVED HYPOTHETICAL ALANINE AND PROLINE-RICH PROTEIN"/>
    <property type="match status" value="1"/>
</dbReference>
<dbReference type="Gene3D" id="3.20.20.30">
    <property type="entry name" value="Luciferase-like domain"/>
    <property type="match status" value="1"/>
</dbReference>
<dbReference type="InterPro" id="IPR036661">
    <property type="entry name" value="Luciferase-like_sf"/>
</dbReference>
<gene>
    <name evidence="2" type="ORF">UFOPK2754_01474</name>
    <name evidence="3" type="ORF">UFOPK3139_01653</name>
    <name evidence="4" type="ORF">UFOPK3543_00506</name>
    <name evidence="5" type="ORF">UFOPK3967_00108</name>
</gene>
<dbReference type="NCBIfam" id="TIGR03620">
    <property type="entry name" value="F420_MSMEG_4141"/>
    <property type="match status" value="1"/>
</dbReference>
<dbReference type="SUPFAM" id="SSF51679">
    <property type="entry name" value="Bacterial luciferase-like"/>
    <property type="match status" value="1"/>
</dbReference>
<dbReference type="EMBL" id="CAFBMH010000011">
    <property type="protein sequence ID" value="CAB4894685.1"/>
    <property type="molecule type" value="Genomic_DNA"/>
</dbReference>
<organism evidence="5">
    <name type="scientific">freshwater metagenome</name>
    <dbReference type="NCBI Taxonomy" id="449393"/>
    <lineage>
        <taxon>unclassified sequences</taxon>
        <taxon>metagenomes</taxon>
        <taxon>ecological metagenomes</taxon>
    </lineage>
</organism>
<dbReference type="InterPro" id="IPR050564">
    <property type="entry name" value="F420-G6PD/mer"/>
</dbReference>
<proteinExistence type="predicted"/>
<dbReference type="GO" id="GO:0016705">
    <property type="term" value="F:oxidoreductase activity, acting on paired donors, with incorporation or reduction of molecular oxygen"/>
    <property type="evidence" value="ECO:0007669"/>
    <property type="project" value="InterPro"/>
</dbReference>
<evidence type="ECO:0000259" key="1">
    <source>
        <dbReference type="Pfam" id="PF00296"/>
    </source>
</evidence>
<dbReference type="EMBL" id="CAFABA010000066">
    <property type="protein sequence ID" value="CAB4832452.1"/>
    <property type="molecule type" value="Genomic_DNA"/>
</dbReference>
<name>A0A6J7MC37_9ZZZZ</name>
<reference evidence="5" key="1">
    <citation type="submission" date="2020-05" db="EMBL/GenBank/DDBJ databases">
        <authorList>
            <person name="Chiriac C."/>
            <person name="Salcher M."/>
            <person name="Ghai R."/>
            <person name="Kavagutti S V."/>
        </authorList>
    </citation>
    <scope>NUCLEOTIDE SEQUENCE</scope>
</reference>
<dbReference type="Pfam" id="PF00296">
    <property type="entry name" value="Bac_luciferase"/>
    <property type="match status" value="1"/>
</dbReference>
<evidence type="ECO:0000313" key="2">
    <source>
        <dbReference type="EMBL" id="CAB4745401.1"/>
    </source>
</evidence>
<dbReference type="EMBL" id="CAEZYR010000048">
    <property type="protein sequence ID" value="CAB4745401.1"/>
    <property type="molecule type" value="Genomic_DNA"/>
</dbReference>
<dbReference type="InterPro" id="IPR011251">
    <property type="entry name" value="Luciferase-like_dom"/>
</dbReference>